<organism evidence="1 2">
    <name type="scientific">Metabacillus malikii</name>
    <dbReference type="NCBI Taxonomy" id="1504265"/>
    <lineage>
        <taxon>Bacteria</taxon>
        <taxon>Bacillati</taxon>
        <taxon>Bacillota</taxon>
        <taxon>Bacilli</taxon>
        <taxon>Bacillales</taxon>
        <taxon>Bacillaceae</taxon>
        <taxon>Metabacillus</taxon>
    </lineage>
</organism>
<sequence length="273" mass="31717">MHEQQLLTEMMNWEDDLKQDNRTDIQLTVTKWINHGMSQIPLHAKQTFYKTFDTLIFHLHSFIQNSAVQEDTRKQIIITAKAINEEINDISDLHQLPLSQLIFLAENQTSKQRLYSFVQGGVTGIGGILMSSIDIPAQTVINLRTVQSVAMCYGYELKTPYEMMISLKVFHAALLPKHLQYEQWCKLKEEIRDRDTMNYFYEGKEKLTFTTDAEFLLKQIAKLSAISLFKRKLLSGLPVISIMIGASMNYQLTRQVSEFANKFYTYRKLVEDN</sequence>
<reference evidence="1 2" key="1">
    <citation type="submission" date="2023-07" db="EMBL/GenBank/DDBJ databases">
        <title>Genomic Encyclopedia of Type Strains, Phase IV (KMG-IV): sequencing the most valuable type-strain genomes for metagenomic binning, comparative biology and taxonomic classification.</title>
        <authorList>
            <person name="Goeker M."/>
        </authorList>
    </citation>
    <scope>NUCLEOTIDE SEQUENCE [LARGE SCALE GENOMIC DNA]</scope>
    <source>
        <strain evidence="1 2">DSM 29005</strain>
    </source>
</reference>
<evidence type="ECO:0008006" key="3">
    <source>
        <dbReference type="Google" id="ProtNLM"/>
    </source>
</evidence>
<dbReference type="InterPro" id="IPR024787">
    <property type="entry name" value="EcsC"/>
</dbReference>
<dbReference type="PANTHER" id="PTHR41260:SF1">
    <property type="entry name" value="PROTEIN ECSC"/>
    <property type="match status" value="1"/>
</dbReference>
<dbReference type="Pfam" id="PF12787">
    <property type="entry name" value="EcsC"/>
    <property type="match status" value="1"/>
</dbReference>
<dbReference type="EMBL" id="JAUSUD010000009">
    <property type="protein sequence ID" value="MDQ0231040.1"/>
    <property type="molecule type" value="Genomic_DNA"/>
</dbReference>
<comment type="caution">
    <text evidence="1">The sequence shown here is derived from an EMBL/GenBank/DDBJ whole genome shotgun (WGS) entry which is preliminary data.</text>
</comment>
<dbReference type="PANTHER" id="PTHR41260">
    <property type="entry name" value="PROTEIN ECSC"/>
    <property type="match status" value="1"/>
</dbReference>
<gene>
    <name evidence="1" type="ORF">J2S19_002301</name>
</gene>
<protein>
    <recommendedName>
        <fullName evidence="3">EcsC family protein</fullName>
    </recommendedName>
</protein>
<name>A0ABT9ZFJ1_9BACI</name>
<evidence type="ECO:0000313" key="1">
    <source>
        <dbReference type="EMBL" id="MDQ0231040.1"/>
    </source>
</evidence>
<keyword evidence="2" id="KW-1185">Reference proteome</keyword>
<dbReference type="Proteomes" id="UP001234495">
    <property type="component" value="Unassembled WGS sequence"/>
</dbReference>
<accession>A0ABT9ZFJ1</accession>
<proteinExistence type="predicted"/>
<evidence type="ECO:0000313" key="2">
    <source>
        <dbReference type="Proteomes" id="UP001234495"/>
    </source>
</evidence>